<evidence type="ECO:0000313" key="10">
    <source>
        <dbReference type="EMBL" id="PJJ54920.1"/>
    </source>
</evidence>
<keyword evidence="6" id="KW-0067">ATP-binding</keyword>
<dbReference type="GO" id="GO:0005524">
    <property type="term" value="F:ATP binding"/>
    <property type="evidence" value="ECO:0007669"/>
    <property type="project" value="UniProtKB-KW"/>
</dbReference>
<gene>
    <name evidence="10" type="ORF">CLV45_3266</name>
</gene>
<evidence type="ECO:0000259" key="9">
    <source>
        <dbReference type="PROSITE" id="PS50109"/>
    </source>
</evidence>
<proteinExistence type="predicted"/>
<dbReference type="PRINTS" id="PR00344">
    <property type="entry name" value="BCTRLSENSOR"/>
</dbReference>
<dbReference type="SUPFAM" id="SSF55874">
    <property type="entry name" value="ATPase domain of HSP90 chaperone/DNA topoisomerase II/histidine kinase"/>
    <property type="match status" value="1"/>
</dbReference>
<evidence type="ECO:0000256" key="7">
    <source>
        <dbReference type="ARBA" id="ARBA00023012"/>
    </source>
</evidence>
<dbReference type="SMART" id="SM00387">
    <property type="entry name" value="HATPase_c"/>
    <property type="match status" value="1"/>
</dbReference>
<dbReference type="GO" id="GO:0007234">
    <property type="term" value="P:osmosensory signaling via phosphorelay pathway"/>
    <property type="evidence" value="ECO:0007669"/>
    <property type="project" value="TreeGrafter"/>
</dbReference>
<feature type="domain" description="Histidine kinase" evidence="9">
    <location>
        <begin position="229"/>
        <end position="449"/>
    </location>
</feature>
<dbReference type="InterPro" id="IPR003594">
    <property type="entry name" value="HATPase_dom"/>
</dbReference>
<keyword evidence="7" id="KW-0902">Two-component regulatory system</keyword>
<dbReference type="InterPro" id="IPR036890">
    <property type="entry name" value="HATPase_C_sf"/>
</dbReference>
<dbReference type="PANTHER" id="PTHR42878">
    <property type="entry name" value="TWO-COMPONENT HISTIDINE KINASE"/>
    <property type="match status" value="1"/>
</dbReference>
<keyword evidence="8" id="KW-1133">Transmembrane helix</keyword>
<evidence type="ECO:0000256" key="6">
    <source>
        <dbReference type="ARBA" id="ARBA00022840"/>
    </source>
</evidence>
<evidence type="ECO:0000256" key="8">
    <source>
        <dbReference type="SAM" id="Phobius"/>
    </source>
</evidence>
<dbReference type="AlphaFoldDB" id="A0A2M9BAE5"/>
<evidence type="ECO:0000256" key="2">
    <source>
        <dbReference type="ARBA" id="ARBA00012438"/>
    </source>
</evidence>
<evidence type="ECO:0000256" key="3">
    <source>
        <dbReference type="ARBA" id="ARBA00022679"/>
    </source>
</evidence>
<keyword evidence="8" id="KW-0472">Membrane</keyword>
<feature type="transmembrane region" description="Helical" evidence="8">
    <location>
        <begin position="32"/>
        <end position="51"/>
    </location>
</feature>
<evidence type="ECO:0000256" key="5">
    <source>
        <dbReference type="ARBA" id="ARBA00022777"/>
    </source>
</evidence>
<dbReference type="GO" id="GO:0004673">
    <property type="term" value="F:protein histidine kinase activity"/>
    <property type="evidence" value="ECO:0007669"/>
    <property type="project" value="UniProtKB-EC"/>
</dbReference>
<evidence type="ECO:0000313" key="11">
    <source>
        <dbReference type="Proteomes" id="UP000228535"/>
    </source>
</evidence>
<reference evidence="10 11" key="1">
    <citation type="submission" date="2017-11" db="EMBL/GenBank/DDBJ databases">
        <title>Genomic Encyclopedia of Archaeal and Bacterial Type Strains, Phase II (KMG-II): From Individual Species to Whole Genera.</title>
        <authorList>
            <person name="Goeker M."/>
        </authorList>
    </citation>
    <scope>NUCLEOTIDE SEQUENCE [LARGE SCALE GENOMIC DNA]</scope>
    <source>
        <strain evidence="10 11">DSM 11115</strain>
    </source>
</reference>
<comment type="caution">
    <text evidence="10">The sequence shown here is derived from an EMBL/GenBank/DDBJ whole genome shotgun (WGS) entry which is preliminary data.</text>
</comment>
<dbReference type="GO" id="GO:0000156">
    <property type="term" value="F:phosphorelay response regulator activity"/>
    <property type="evidence" value="ECO:0007669"/>
    <property type="project" value="TreeGrafter"/>
</dbReference>
<evidence type="ECO:0000256" key="1">
    <source>
        <dbReference type="ARBA" id="ARBA00000085"/>
    </source>
</evidence>
<dbReference type="PANTHER" id="PTHR42878:SF7">
    <property type="entry name" value="SENSOR HISTIDINE KINASE GLRK"/>
    <property type="match status" value="1"/>
</dbReference>
<dbReference type="PROSITE" id="PS50109">
    <property type="entry name" value="HIS_KIN"/>
    <property type="match status" value="1"/>
</dbReference>
<name>A0A2M9BAE5_9BACT</name>
<keyword evidence="8" id="KW-0812">Transmembrane</keyword>
<evidence type="ECO:0000256" key="4">
    <source>
        <dbReference type="ARBA" id="ARBA00022741"/>
    </source>
</evidence>
<dbReference type="InterPro" id="IPR050351">
    <property type="entry name" value="BphY/WalK/GraS-like"/>
</dbReference>
<dbReference type="Gene3D" id="3.30.565.10">
    <property type="entry name" value="Histidine kinase-like ATPase, C-terminal domain"/>
    <property type="match status" value="1"/>
</dbReference>
<keyword evidence="5 10" id="KW-0418">Kinase</keyword>
<feature type="transmembrane region" description="Helical" evidence="8">
    <location>
        <begin position="7"/>
        <end position="26"/>
    </location>
</feature>
<accession>A0A2M9BAE5</accession>
<organism evidence="10 11">
    <name type="scientific">Hymenobacter chitinivorans DSM 11115</name>
    <dbReference type="NCBI Taxonomy" id="1121954"/>
    <lineage>
        <taxon>Bacteria</taxon>
        <taxon>Pseudomonadati</taxon>
        <taxon>Bacteroidota</taxon>
        <taxon>Cytophagia</taxon>
        <taxon>Cytophagales</taxon>
        <taxon>Hymenobacteraceae</taxon>
        <taxon>Hymenobacter</taxon>
    </lineage>
</organism>
<dbReference type="EC" id="2.7.13.3" evidence="2"/>
<dbReference type="GO" id="GO:0030295">
    <property type="term" value="F:protein kinase activator activity"/>
    <property type="evidence" value="ECO:0007669"/>
    <property type="project" value="TreeGrafter"/>
</dbReference>
<protein>
    <recommendedName>
        <fullName evidence="2">histidine kinase</fullName>
        <ecNumber evidence="2">2.7.13.3</ecNumber>
    </recommendedName>
</protein>
<dbReference type="OrthoDB" id="1931120at2"/>
<comment type="catalytic activity">
    <reaction evidence="1">
        <text>ATP + protein L-histidine = ADP + protein N-phospho-L-histidine.</text>
        <dbReference type="EC" id="2.7.13.3"/>
    </reaction>
</comment>
<dbReference type="EMBL" id="PGFA01000002">
    <property type="protein sequence ID" value="PJJ54920.1"/>
    <property type="molecule type" value="Genomic_DNA"/>
</dbReference>
<keyword evidence="4" id="KW-0547">Nucleotide-binding</keyword>
<dbReference type="Pfam" id="PF02518">
    <property type="entry name" value="HATPase_c"/>
    <property type="match status" value="1"/>
</dbReference>
<sequence>MTFKRLEVGIAVRLLGLLAVLGGLSYALPRGAYLLGLLLAGLLLGAVWELTRYLTRPNRALADYLLAVRYHDFAQHYNDAHADRTLQPLYRAFNELNGAFRQLSAEREAQFAYLQTVLQLIDTGILSFDEHGQVEWLNEAFKQTLELPYLKNIQALQKRHPVLYDAIRSVQPGEPTIVRLSVGAKPLQLLLSATGFRLQQRQFTLVAFKNVSHALEENETAAWQKLLRVMTHEIMNSVAPIASLADTLRRHVQQELTTQPTGHDLLDDVAEGIGIIQNRSEGLLRFAQVYRDLSTISAPLLTTVYVQELFASIRGLMRAQLDEAGITLLTTVEPPDLRFSADCRLLEQVLINLVLNAAHALRPSLGPRIELQAQATPDGRVLMRVADNGTGIAPELLDSIFIPFFTTRKDGTGIGLSLAKQIMHLHKGSIRVHSAVGEGAVFQLEFPKA</sequence>
<dbReference type="InterPro" id="IPR004358">
    <property type="entry name" value="Sig_transdc_His_kin-like_C"/>
</dbReference>
<keyword evidence="11" id="KW-1185">Reference proteome</keyword>
<dbReference type="InterPro" id="IPR005467">
    <property type="entry name" value="His_kinase_dom"/>
</dbReference>
<dbReference type="RefSeq" id="WP_100337515.1">
    <property type="nucleotide sequence ID" value="NZ_PGFA01000002.1"/>
</dbReference>
<dbReference type="Proteomes" id="UP000228535">
    <property type="component" value="Unassembled WGS sequence"/>
</dbReference>
<keyword evidence="3" id="KW-0808">Transferase</keyword>